<dbReference type="GO" id="GO:0005971">
    <property type="term" value="C:ribonucleoside-diphosphate reductase complex"/>
    <property type="evidence" value="ECO:0007669"/>
    <property type="project" value="TreeGrafter"/>
</dbReference>
<comment type="catalytic activity">
    <reaction evidence="8 10">
        <text>a 2'-deoxyribonucleoside 5'-diphosphate + [thioredoxin]-disulfide + H2O = a ribonucleoside 5'-diphosphate + [thioredoxin]-dithiol</text>
        <dbReference type="Rhea" id="RHEA:23252"/>
        <dbReference type="Rhea" id="RHEA-COMP:10698"/>
        <dbReference type="Rhea" id="RHEA-COMP:10700"/>
        <dbReference type="ChEBI" id="CHEBI:15377"/>
        <dbReference type="ChEBI" id="CHEBI:29950"/>
        <dbReference type="ChEBI" id="CHEBI:50058"/>
        <dbReference type="ChEBI" id="CHEBI:57930"/>
        <dbReference type="ChEBI" id="CHEBI:73316"/>
        <dbReference type="EC" id="1.17.4.1"/>
    </reaction>
</comment>
<dbReference type="SUPFAM" id="SSF51998">
    <property type="entry name" value="PFL-like glycyl radical enzymes"/>
    <property type="match status" value="1"/>
</dbReference>
<dbReference type="InterPro" id="IPR008926">
    <property type="entry name" value="RNR_R1-su_N"/>
</dbReference>
<keyword evidence="5 9" id="KW-0067">ATP-binding</keyword>
<dbReference type="FunFam" id="3.20.70.20:FF:000014">
    <property type="entry name" value="Ribonucleoside-diphosphate reductase"/>
    <property type="match status" value="1"/>
</dbReference>
<dbReference type="PANTHER" id="PTHR11573:SF6">
    <property type="entry name" value="RIBONUCLEOSIDE-DIPHOSPHATE REDUCTASE LARGE SUBUNIT"/>
    <property type="match status" value="1"/>
</dbReference>
<keyword evidence="4 9" id="KW-0547">Nucleotide-binding</keyword>
<comment type="function">
    <text evidence="10">Provides the precursors necessary for DNA synthesis. Catalyzes the biosynthesis of deoxyribonucleotides from the corresponding ribonucleotides.</text>
</comment>
<feature type="domain" description="ATP-cone" evidence="12">
    <location>
        <begin position="6"/>
        <end position="95"/>
    </location>
</feature>
<proteinExistence type="inferred from homology"/>
<dbReference type="Pfam" id="PF03477">
    <property type="entry name" value="ATP-cone"/>
    <property type="match status" value="1"/>
</dbReference>
<evidence type="ECO:0000256" key="2">
    <source>
        <dbReference type="ARBA" id="ARBA00012274"/>
    </source>
</evidence>
<dbReference type="Pfam" id="PF02867">
    <property type="entry name" value="Ribonuc_red_lgC"/>
    <property type="match status" value="1"/>
</dbReference>
<evidence type="ECO:0000256" key="3">
    <source>
        <dbReference type="ARBA" id="ARBA00022533"/>
    </source>
</evidence>
<dbReference type="EMBL" id="CP024699">
    <property type="protein sequence ID" value="ATV59452.1"/>
    <property type="molecule type" value="Genomic_DNA"/>
</dbReference>
<evidence type="ECO:0000259" key="12">
    <source>
        <dbReference type="PROSITE" id="PS51161"/>
    </source>
</evidence>
<comment type="similarity">
    <text evidence="1 10">Belongs to the ribonucleoside diphosphate reductase large chain family.</text>
</comment>
<dbReference type="UniPathway" id="UPA00326"/>
<dbReference type="Pfam" id="PF00317">
    <property type="entry name" value="Ribonuc_red_lgN"/>
    <property type="match status" value="1"/>
</dbReference>
<evidence type="ECO:0000256" key="9">
    <source>
        <dbReference type="PROSITE-ProRule" id="PRU00492"/>
    </source>
</evidence>
<keyword evidence="3" id="KW-0021">Allosteric enzyme</keyword>
<dbReference type="SUPFAM" id="SSF48168">
    <property type="entry name" value="R1 subunit of ribonucleotide reductase, N-terminal domain"/>
    <property type="match status" value="1"/>
</dbReference>
<dbReference type="InterPro" id="IPR039718">
    <property type="entry name" value="Rrm1"/>
</dbReference>
<organism evidence="13 14">
    <name type="scientific">Fusobacterium pseudoperiodonticum</name>
    <dbReference type="NCBI Taxonomy" id="2663009"/>
    <lineage>
        <taxon>Bacteria</taxon>
        <taxon>Fusobacteriati</taxon>
        <taxon>Fusobacteriota</taxon>
        <taxon>Fusobacteriia</taxon>
        <taxon>Fusobacteriales</taxon>
        <taxon>Fusobacteriaceae</taxon>
        <taxon>Fusobacterium</taxon>
    </lineage>
</organism>
<dbReference type="AlphaFoldDB" id="A0A2D3NVQ2"/>
<evidence type="ECO:0000256" key="8">
    <source>
        <dbReference type="ARBA" id="ARBA00047754"/>
    </source>
</evidence>
<keyword evidence="7 10" id="KW-0215">Deoxyribonucleotide synthesis</keyword>
<evidence type="ECO:0000256" key="10">
    <source>
        <dbReference type="RuleBase" id="RU003410"/>
    </source>
</evidence>
<dbReference type="PROSITE" id="PS51161">
    <property type="entry name" value="ATP_CONE"/>
    <property type="match status" value="1"/>
</dbReference>
<dbReference type="NCBIfam" id="TIGR02506">
    <property type="entry name" value="NrdE_NrdA"/>
    <property type="match status" value="1"/>
</dbReference>
<evidence type="ECO:0000256" key="4">
    <source>
        <dbReference type="ARBA" id="ARBA00022741"/>
    </source>
</evidence>
<dbReference type="GO" id="GO:0004748">
    <property type="term" value="F:ribonucleoside-diphosphate reductase activity, thioredoxin disulfide as acceptor"/>
    <property type="evidence" value="ECO:0007669"/>
    <property type="project" value="UniProtKB-EC"/>
</dbReference>
<dbReference type="GO" id="GO:0009263">
    <property type="term" value="P:deoxyribonucleotide biosynthetic process"/>
    <property type="evidence" value="ECO:0007669"/>
    <property type="project" value="UniProtKB-KW"/>
</dbReference>
<keyword evidence="6 10" id="KW-0560">Oxidoreductase</keyword>
<gene>
    <name evidence="13" type="ORF">CTM72_06715</name>
</gene>
<dbReference type="EC" id="1.17.4.1" evidence="2 10"/>
<feature type="coiled-coil region" evidence="11">
    <location>
        <begin position="24"/>
        <end position="51"/>
    </location>
</feature>
<evidence type="ECO:0000256" key="1">
    <source>
        <dbReference type="ARBA" id="ARBA00010406"/>
    </source>
</evidence>
<evidence type="ECO:0000313" key="13">
    <source>
        <dbReference type="EMBL" id="ATV59452.1"/>
    </source>
</evidence>
<evidence type="ECO:0000256" key="5">
    <source>
        <dbReference type="ARBA" id="ARBA00022840"/>
    </source>
</evidence>
<evidence type="ECO:0000256" key="11">
    <source>
        <dbReference type="SAM" id="Coils"/>
    </source>
</evidence>
<evidence type="ECO:0000313" key="14">
    <source>
        <dbReference type="Proteomes" id="UP000230056"/>
    </source>
</evidence>
<sequence>MTNERRKVINRDNIVEDLNIEKIREKLLRACDGLEVNMVELESNIDSIYEENITTQKIQASLINTAVTMTSFEESDWAYVAGRLLMMEAEREVYHSRKFSYGDFAKTIKHMVELGLYDERLLSYTEEELNQISQLIDLSRDMVYDYAGANMLVNRYLIKHDGKTYELPQETFMTISMMLALNEKEGETRVNIVKEFYNALSLRKLSLATPILANLRIPNGNLSSCFITAIDDNIESIFYNIDSIARISKNGGGVGVNVSRIRAKGSMVNGYYNASGGVVPWIRIVNDTAVAVNQQGRRAGAVTVALDTWHLDIETFLELQTENGDQRGKAYDIYPQVVCSNLFMKRVKNNESWTLFDPYEIRKKYGIELCELYGYEFENLYEKLEKDNDIKLKRVLSAKELFKSIMKTQLETGMPYIFFKDRANEVNHNSHMGMIGNGNLCMESFSNFKPTINFVEEEDGNTSIRKSEMGEIHTCNLISLNLAELTSDELEKHVALAVRALDNTIDLTVTPLKESNKHNLMYRTIGVGAMGLADYLAREYMIYEESINEINELFERIALYSIKASALLAKDRGAYKAFKGSKWDQAIFFGKKREWYEANSKFKDEWNEAFYLVEANGLRNGELTAIAPNTSTSLLMGSTASVTPTFSRFFIEKNQRGAIPRTVKHLKDRAWFYPEFKNVNPISYVKIMAKIGSWTTQGVSMEMVFDLNKDIKAKDIYDTLITAWEEGCKSVYYIRTIQKNTNNISEKEECESCSG</sequence>
<dbReference type="PRINTS" id="PR01183">
    <property type="entry name" value="RIBORDTASEM1"/>
</dbReference>
<accession>A0A2D3NVQ2</accession>
<dbReference type="InterPro" id="IPR013346">
    <property type="entry name" value="NrdE_NrdA_C"/>
</dbReference>
<dbReference type="Proteomes" id="UP000230056">
    <property type="component" value="Chromosome"/>
</dbReference>
<evidence type="ECO:0000256" key="6">
    <source>
        <dbReference type="ARBA" id="ARBA00023002"/>
    </source>
</evidence>
<dbReference type="InterPro" id="IPR013509">
    <property type="entry name" value="RNR_lsu_N"/>
</dbReference>
<dbReference type="RefSeq" id="WP_100024901.1">
    <property type="nucleotide sequence ID" value="NZ_CP024699.1"/>
</dbReference>
<dbReference type="CDD" id="cd01679">
    <property type="entry name" value="RNR_I"/>
    <property type="match status" value="1"/>
</dbReference>
<evidence type="ECO:0000256" key="7">
    <source>
        <dbReference type="ARBA" id="ARBA00023116"/>
    </source>
</evidence>
<keyword evidence="11" id="KW-0175">Coiled coil</keyword>
<protein>
    <recommendedName>
        <fullName evidence="2 10">Ribonucleoside-diphosphate reductase</fullName>
        <ecNumber evidence="2 10">1.17.4.1</ecNumber>
    </recommendedName>
</protein>
<dbReference type="Gene3D" id="3.20.70.20">
    <property type="match status" value="1"/>
</dbReference>
<reference evidence="13 14" key="1">
    <citation type="submission" date="2017-11" db="EMBL/GenBank/DDBJ databases">
        <title>Genome sequencing of Fusobacterium periodonticum KCOM 1261.</title>
        <authorList>
            <person name="Kook J.-K."/>
            <person name="Park S.-N."/>
            <person name="Lim Y.K."/>
        </authorList>
    </citation>
    <scope>NUCLEOTIDE SEQUENCE [LARGE SCALE GENOMIC DNA]</scope>
    <source>
        <strain evidence="13 14">KCOM 1261</strain>
    </source>
</reference>
<dbReference type="InterPro" id="IPR000788">
    <property type="entry name" value="RNR_lg_C"/>
</dbReference>
<dbReference type="InterPro" id="IPR005144">
    <property type="entry name" value="ATP-cone_dom"/>
</dbReference>
<name>A0A2D3NVQ2_9FUSO</name>
<dbReference type="PANTHER" id="PTHR11573">
    <property type="entry name" value="RIBONUCLEOSIDE-DIPHOSPHATE REDUCTASE LARGE CHAIN"/>
    <property type="match status" value="1"/>
</dbReference>
<dbReference type="GO" id="GO:0005524">
    <property type="term" value="F:ATP binding"/>
    <property type="evidence" value="ECO:0007669"/>
    <property type="project" value="UniProtKB-UniRule"/>
</dbReference>